<sequence length="285" mass="31956">MDIDLAKTFVAVYDTGNFNRAAEKLNVTQSTVSTRIQNLEQQLGRSLFVRSRAGTELTVAGQRFYGHATHLLRVWQQARHDLVLPETLHDVLTIGGQFTLWDELLLSWLPWMRANMSDVALRAEVGFPQDLIRNLQEGLLDIGVMYMPQARGGLVIERLLEDKLVLVSTNPSGGGPGDDGYVFIDWGPEFQSEHDMAFKDSPYPAISVSQGMLGLQHILNCGGSGYLPQRFVKRQVDAGRLMRVQGAPSFLRAVYMVYPNERADDERFEYALSGLRTIAALRVKE</sequence>
<dbReference type="InterPro" id="IPR036390">
    <property type="entry name" value="WH_DNA-bd_sf"/>
</dbReference>
<evidence type="ECO:0000256" key="3">
    <source>
        <dbReference type="ARBA" id="ARBA00023125"/>
    </source>
</evidence>
<name>A0A1E5Q677_9PROT</name>
<dbReference type="Pfam" id="PF03466">
    <property type="entry name" value="LysR_substrate"/>
    <property type="match status" value="1"/>
</dbReference>
<dbReference type="SUPFAM" id="SSF53850">
    <property type="entry name" value="Periplasmic binding protein-like II"/>
    <property type="match status" value="1"/>
</dbReference>
<dbReference type="PRINTS" id="PR00039">
    <property type="entry name" value="HTHLYSR"/>
</dbReference>
<reference evidence="7" key="1">
    <citation type="submission" date="2016-07" db="EMBL/GenBank/DDBJ databases">
        <authorList>
            <person name="Florea S."/>
            <person name="Webb J.S."/>
            <person name="Jaromczyk J."/>
            <person name="Schardl C.L."/>
        </authorList>
    </citation>
    <scope>NUCLEOTIDE SEQUENCE [LARGE SCALE GENOMIC DNA]</scope>
    <source>
        <strain evidence="7">MV-1</strain>
    </source>
</reference>
<dbReference type="SUPFAM" id="SSF46785">
    <property type="entry name" value="Winged helix' DNA-binding domain"/>
    <property type="match status" value="1"/>
</dbReference>
<accession>A0A1E5Q677</accession>
<dbReference type="Gene3D" id="3.40.190.10">
    <property type="entry name" value="Periplasmic binding protein-like II"/>
    <property type="match status" value="1"/>
</dbReference>
<dbReference type="STRING" id="28181.BEN30_13230"/>
<dbReference type="Gene3D" id="1.10.10.10">
    <property type="entry name" value="Winged helix-like DNA-binding domain superfamily/Winged helix DNA-binding domain"/>
    <property type="match status" value="1"/>
</dbReference>
<organism evidence="6 7">
    <name type="scientific">Magnetovibrio blakemorei</name>
    <dbReference type="NCBI Taxonomy" id="28181"/>
    <lineage>
        <taxon>Bacteria</taxon>
        <taxon>Pseudomonadati</taxon>
        <taxon>Pseudomonadota</taxon>
        <taxon>Alphaproteobacteria</taxon>
        <taxon>Rhodospirillales</taxon>
        <taxon>Magnetovibrionaceae</taxon>
        <taxon>Magnetovibrio</taxon>
    </lineage>
</organism>
<dbReference type="Pfam" id="PF00126">
    <property type="entry name" value="HTH_1"/>
    <property type="match status" value="1"/>
</dbReference>
<dbReference type="InterPro" id="IPR036388">
    <property type="entry name" value="WH-like_DNA-bd_sf"/>
</dbReference>
<evidence type="ECO:0000256" key="2">
    <source>
        <dbReference type="ARBA" id="ARBA00023015"/>
    </source>
</evidence>
<protein>
    <submittedName>
        <fullName evidence="6">LysR family transcriptional regulator</fullName>
    </submittedName>
</protein>
<dbReference type="Proteomes" id="UP000095347">
    <property type="component" value="Unassembled WGS sequence"/>
</dbReference>
<evidence type="ECO:0000256" key="1">
    <source>
        <dbReference type="ARBA" id="ARBA00009437"/>
    </source>
</evidence>
<dbReference type="InterPro" id="IPR005119">
    <property type="entry name" value="LysR_subst-bd"/>
</dbReference>
<keyword evidence="7" id="KW-1185">Reference proteome</keyword>
<dbReference type="PANTHER" id="PTHR30579:SF8">
    <property type="entry name" value="HTH-TYPE TRANSCRIPTIONAL REGULATOR HDFR"/>
    <property type="match status" value="1"/>
</dbReference>
<evidence type="ECO:0000259" key="5">
    <source>
        <dbReference type="PROSITE" id="PS50931"/>
    </source>
</evidence>
<comment type="caution">
    <text evidence="6">The sequence shown here is derived from an EMBL/GenBank/DDBJ whole genome shotgun (WGS) entry which is preliminary data.</text>
</comment>
<feature type="domain" description="HTH lysR-type" evidence="5">
    <location>
        <begin position="1"/>
        <end position="58"/>
    </location>
</feature>
<keyword evidence="3" id="KW-0238">DNA-binding</keyword>
<dbReference type="PROSITE" id="PS50931">
    <property type="entry name" value="HTH_LYSR"/>
    <property type="match status" value="1"/>
</dbReference>
<dbReference type="EMBL" id="MCGG01000042">
    <property type="protein sequence ID" value="OEJ65959.1"/>
    <property type="molecule type" value="Genomic_DNA"/>
</dbReference>
<dbReference type="GO" id="GO:0003677">
    <property type="term" value="F:DNA binding"/>
    <property type="evidence" value="ECO:0007669"/>
    <property type="project" value="UniProtKB-KW"/>
</dbReference>
<evidence type="ECO:0000313" key="6">
    <source>
        <dbReference type="EMBL" id="OEJ65959.1"/>
    </source>
</evidence>
<dbReference type="GO" id="GO:0003700">
    <property type="term" value="F:DNA-binding transcription factor activity"/>
    <property type="evidence" value="ECO:0007669"/>
    <property type="project" value="InterPro"/>
</dbReference>
<dbReference type="InterPro" id="IPR000847">
    <property type="entry name" value="LysR_HTH_N"/>
</dbReference>
<evidence type="ECO:0000313" key="7">
    <source>
        <dbReference type="Proteomes" id="UP000095347"/>
    </source>
</evidence>
<gene>
    <name evidence="6" type="ORF">BEN30_13230</name>
</gene>
<dbReference type="OrthoDB" id="9786526at2"/>
<dbReference type="InterPro" id="IPR050176">
    <property type="entry name" value="LTTR"/>
</dbReference>
<dbReference type="PANTHER" id="PTHR30579">
    <property type="entry name" value="TRANSCRIPTIONAL REGULATOR"/>
    <property type="match status" value="1"/>
</dbReference>
<evidence type="ECO:0000256" key="4">
    <source>
        <dbReference type="ARBA" id="ARBA00023163"/>
    </source>
</evidence>
<keyword evidence="2" id="KW-0805">Transcription regulation</keyword>
<proteinExistence type="inferred from homology"/>
<dbReference type="RefSeq" id="WP_069958540.1">
    <property type="nucleotide sequence ID" value="NZ_MCGG01000042.1"/>
</dbReference>
<dbReference type="FunFam" id="1.10.10.10:FF:000001">
    <property type="entry name" value="LysR family transcriptional regulator"/>
    <property type="match status" value="1"/>
</dbReference>
<keyword evidence="4" id="KW-0804">Transcription</keyword>
<comment type="similarity">
    <text evidence="1">Belongs to the LysR transcriptional regulatory family.</text>
</comment>
<dbReference type="AlphaFoldDB" id="A0A1E5Q677"/>